<evidence type="ECO:0000256" key="8">
    <source>
        <dbReference type="ARBA" id="ARBA00035112"/>
    </source>
</evidence>
<proteinExistence type="inferred from homology"/>
<feature type="compositionally biased region" description="Acidic residues" evidence="9">
    <location>
        <begin position="17"/>
        <end position="26"/>
    </location>
</feature>
<feature type="region of interest" description="Disordered" evidence="9">
    <location>
        <begin position="1"/>
        <end position="29"/>
    </location>
</feature>
<evidence type="ECO:0000256" key="1">
    <source>
        <dbReference type="ARBA" id="ARBA00004167"/>
    </source>
</evidence>
<dbReference type="AlphaFoldDB" id="A0AAJ0F827"/>
<sequence>MTPLAQQKPYDDKATWEEESQEDDSADFPLLPPKRFRWLRSLAPTSSPPKQTPFLVLLPWLISTGLAAWVVALYVIPSSRPCACTVGDLYSPAEHIVKYTDVKFQGAFGRDTSAYQGWPDDEKDELWKGLYHRGLTFRVRENEYRRMKNETERVPIPGYENEYVVGLDVFHQLHCLNVIRKGFYPGRYNNSLKNPDGTVNYGEWMHVDHCIESIRQSITCSSDVSPVLFQWLKSKQINLPHLELVHRCRNFDKIKDWAFERFVDLGDRRQHVQDNGRIADYSNISPNPEQEPGLLDPPKWWKHNPADL</sequence>
<evidence type="ECO:0000256" key="10">
    <source>
        <dbReference type="SAM" id="Phobius"/>
    </source>
</evidence>
<keyword evidence="5" id="KW-0843">Virulence</keyword>
<feature type="region of interest" description="Disordered" evidence="9">
    <location>
        <begin position="276"/>
        <end position="298"/>
    </location>
</feature>
<keyword evidence="3 10" id="KW-0812">Transmembrane</keyword>
<keyword evidence="7" id="KW-0325">Glycoprotein</keyword>
<dbReference type="PANTHER" id="PTHR33365">
    <property type="entry name" value="YALI0B05434P"/>
    <property type="match status" value="1"/>
</dbReference>
<keyword evidence="12" id="KW-1185">Reference proteome</keyword>
<keyword evidence="6 10" id="KW-0472">Membrane</keyword>
<evidence type="ECO:0000256" key="6">
    <source>
        <dbReference type="ARBA" id="ARBA00023136"/>
    </source>
</evidence>
<comment type="pathway">
    <text evidence="2">Mycotoxin biosynthesis.</text>
</comment>
<feature type="transmembrane region" description="Helical" evidence="10">
    <location>
        <begin position="54"/>
        <end position="76"/>
    </location>
</feature>
<evidence type="ECO:0000256" key="9">
    <source>
        <dbReference type="SAM" id="MobiDB-lite"/>
    </source>
</evidence>
<comment type="similarity">
    <text evidence="8">Belongs to the ustYa family.</text>
</comment>
<evidence type="ECO:0000256" key="7">
    <source>
        <dbReference type="ARBA" id="ARBA00023180"/>
    </source>
</evidence>
<name>A0AAJ0F827_9PEZI</name>
<dbReference type="Pfam" id="PF11807">
    <property type="entry name" value="UstYa"/>
    <property type="match status" value="1"/>
</dbReference>
<dbReference type="GO" id="GO:0043386">
    <property type="term" value="P:mycotoxin biosynthetic process"/>
    <property type="evidence" value="ECO:0007669"/>
    <property type="project" value="InterPro"/>
</dbReference>
<organism evidence="11 12">
    <name type="scientific">Echria macrotheca</name>
    <dbReference type="NCBI Taxonomy" id="438768"/>
    <lineage>
        <taxon>Eukaryota</taxon>
        <taxon>Fungi</taxon>
        <taxon>Dikarya</taxon>
        <taxon>Ascomycota</taxon>
        <taxon>Pezizomycotina</taxon>
        <taxon>Sordariomycetes</taxon>
        <taxon>Sordariomycetidae</taxon>
        <taxon>Sordariales</taxon>
        <taxon>Schizotheciaceae</taxon>
        <taxon>Echria</taxon>
    </lineage>
</organism>
<dbReference type="InterPro" id="IPR021765">
    <property type="entry name" value="UstYa-like"/>
</dbReference>
<evidence type="ECO:0000256" key="2">
    <source>
        <dbReference type="ARBA" id="ARBA00004685"/>
    </source>
</evidence>
<comment type="subcellular location">
    <subcellularLocation>
        <location evidence="1">Membrane</location>
        <topology evidence="1">Single-pass membrane protein</topology>
    </subcellularLocation>
</comment>
<evidence type="ECO:0000256" key="5">
    <source>
        <dbReference type="ARBA" id="ARBA00023026"/>
    </source>
</evidence>
<reference evidence="11" key="1">
    <citation type="submission" date="2023-06" db="EMBL/GenBank/DDBJ databases">
        <title>Genome-scale phylogeny and comparative genomics of the fungal order Sordariales.</title>
        <authorList>
            <consortium name="Lawrence Berkeley National Laboratory"/>
            <person name="Hensen N."/>
            <person name="Bonometti L."/>
            <person name="Westerberg I."/>
            <person name="Brannstrom I.O."/>
            <person name="Guillou S."/>
            <person name="Cros-Aarteil S."/>
            <person name="Calhoun S."/>
            <person name="Haridas S."/>
            <person name="Kuo A."/>
            <person name="Mondo S."/>
            <person name="Pangilinan J."/>
            <person name="Riley R."/>
            <person name="Labutti K."/>
            <person name="Andreopoulos B."/>
            <person name="Lipzen A."/>
            <person name="Chen C."/>
            <person name="Yanf M."/>
            <person name="Daum C."/>
            <person name="Ng V."/>
            <person name="Clum A."/>
            <person name="Steindorff A."/>
            <person name="Ohm R."/>
            <person name="Martin F."/>
            <person name="Silar P."/>
            <person name="Natvig D."/>
            <person name="Lalanne C."/>
            <person name="Gautier V."/>
            <person name="Ament-Velasquez S.L."/>
            <person name="Kruys A."/>
            <person name="Hutchinson M.I."/>
            <person name="Powell A.J."/>
            <person name="Barry K."/>
            <person name="Miller A.N."/>
            <person name="Grigoriev I.V."/>
            <person name="Debuchy R."/>
            <person name="Gladieux P."/>
            <person name="Thoren M.H."/>
            <person name="Johannesson H."/>
        </authorList>
    </citation>
    <scope>NUCLEOTIDE SEQUENCE</scope>
    <source>
        <strain evidence="11">PSN4</strain>
    </source>
</reference>
<evidence type="ECO:0000313" key="12">
    <source>
        <dbReference type="Proteomes" id="UP001239445"/>
    </source>
</evidence>
<dbReference type="Proteomes" id="UP001239445">
    <property type="component" value="Unassembled WGS sequence"/>
</dbReference>
<evidence type="ECO:0008006" key="13">
    <source>
        <dbReference type="Google" id="ProtNLM"/>
    </source>
</evidence>
<evidence type="ECO:0000313" key="11">
    <source>
        <dbReference type="EMBL" id="KAK1751709.1"/>
    </source>
</evidence>
<comment type="caution">
    <text evidence="11">The sequence shown here is derived from an EMBL/GenBank/DDBJ whole genome shotgun (WGS) entry which is preliminary data.</text>
</comment>
<evidence type="ECO:0000256" key="3">
    <source>
        <dbReference type="ARBA" id="ARBA00022692"/>
    </source>
</evidence>
<dbReference type="GO" id="GO:0016020">
    <property type="term" value="C:membrane"/>
    <property type="evidence" value="ECO:0007669"/>
    <property type="project" value="UniProtKB-SubCell"/>
</dbReference>
<gene>
    <name evidence="11" type="ORF">QBC47DRAFT_433713</name>
</gene>
<dbReference type="EMBL" id="MU839841">
    <property type="protein sequence ID" value="KAK1751709.1"/>
    <property type="molecule type" value="Genomic_DNA"/>
</dbReference>
<keyword evidence="4 10" id="KW-1133">Transmembrane helix</keyword>
<protein>
    <recommendedName>
        <fullName evidence="13">Tat pathway signal sequence</fullName>
    </recommendedName>
</protein>
<dbReference type="PANTHER" id="PTHR33365:SF4">
    <property type="entry name" value="CYCLOCHLOROTINE BIOSYNTHESIS PROTEIN O"/>
    <property type="match status" value="1"/>
</dbReference>
<evidence type="ECO:0000256" key="4">
    <source>
        <dbReference type="ARBA" id="ARBA00022989"/>
    </source>
</evidence>
<accession>A0AAJ0F827</accession>